<sequence>MNTEFVHILNQASVKDKDGKVEDYVLYLNGNKRNESNEMYRKKITDNDLIPIITALKCNNFVVGIDLSYNNINDKGVCLIATYLQDTATLQTLVLSYNDIHFEGVKSIANALQFNRSLLVLVLDGNKFGPEGGTELANVLQVNSTLEKLSLNNTDQNMTSLVNMTAALHVNKVLKILDVTRPLLFSQQEELAIHFGNLLKNNSFLFEVHLGKHGIKDYGAERFIDLIMENKTLLHLDLSCNRICRDGVKFIANYLATNPPLQVLNLAYNKAEDDGAIALSEAISVRNTSLVTLVICHNSILGEGLCSLARSLRSNYTLKQLYIWGNQTDQASCQAFLELTCKSPTRLNEKDTDVMGYVVDGVPYLAKLSSPF</sequence>
<proteinExistence type="predicted"/>
<dbReference type="RefSeq" id="XP_065655296.1">
    <property type="nucleotide sequence ID" value="XM_065799224.1"/>
</dbReference>
<evidence type="ECO:0000256" key="1">
    <source>
        <dbReference type="ARBA" id="ARBA00022737"/>
    </source>
</evidence>
<dbReference type="GeneID" id="101236131"/>
<gene>
    <name evidence="3 4 5 6" type="primary">LOC101236131</name>
</gene>
<evidence type="ECO:0000313" key="5">
    <source>
        <dbReference type="RefSeq" id="XP_065655297.1"/>
    </source>
</evidence>
<accession>A0ABM4C172</accession>
<keyword evidence="1" id="KW-0677">Repeat</keyword>
<name>A0ABM4C172_HYDVU</name>
<protein>
    <submittedName>
        <fullName evidence="3 4">Leucine-rich repeat-containing protein 34 isoform X2</fullName>
    </submittedName>
</protein>
<dbReference type="SUPFAM" id="SSF52047">
    <property type="entry name" value="RNI-like"/>
    <property type="match status" value="1"/>
</dbReference>
<dbReference type="RefSeq" id="XP_065655298.1">
    <property type="nucleotide sequence ID" value="XM_065799226.1"/>
</dbReference>
<organism evidence="2 6">
    <name type="scientific">Hydra vulgaris</name>
    <name type="common">Hydra</name>
    <name type="synonym">Hydra attenuata</name>
    <dbReference type="NCBI Taxonomy" id="6087"/>
    <lineage>
        <taxon>Eukaryota</taxon>
        <taxon>Metazoa</taxon>
        <taxon>Cnidaria</taxon>
        <taxon>Hydrozoa</taxon>
        <taxon>Hydroidolina</taxon>
        <taxon>Anthoathecata</taxon>
        <taxon>Aplanulata</taxon>
        <taxon>Hydridae</taxon>
        <taxon>Hydra</taxon>
    </lineage>
</organism>
<dbReference type="Gene3D" id="3.80.10.10">
    <property type="entry name" value="Ribonuclease Inhibitor"/>
    <property type="match status" value="2"/>
</dbReference>
<dbReference type="PANTHER" id="PTHR24111">
    <property type="entry name" value="LEUCINE-RICH REPEAT-CONTAINING PROTEIN 34"/>
    <property type="match status" value="1"/>
</dbReference>
<dbReference type="RefSeq" id="XP_065655297.1">
    <property type="nucleotide sequence ID" value="XM_065799225.1"/>
</dbReference>
<evidence type="ECO:0000313" key="2">
    <source>
        <dbReference type="Proteomes" id="UP001652625"/>
    </source>
</evidence>
<dbReference type="RefSeq" id="XP_065655295.1">
    <property type="nucleotide sequence ID" value="XM_065799223.1"/>
</dbReference>
<dbReference type="SMART" id="SM00368">
    <property type="entry name" value="LRR_RI"/>
    <property type="match status" value="6"/>
</dbReference>
<evidence type="ECO:0000313" key="3">
    <source>
        <dbReference type="RefSeq" id="XP_065655295.1"/>
    </source>
</evidence>
<dbReference type="InterPro" id="IPR052201">
    <property type="entry name" value="LRR-containing_regulator"/>
</dbReference>
<dbReference type="PANTHER" id="PTHR24111:SF0">
    <property type="entry name" value="LEUCINE-RICH REPEAT-CONTAINING PROTEIN"/>
    <property type="match status" value="1"/>
</dbReference>
<evidence type="ECO:0000313" key="6">
    <source>
        <dbReference type="RefSeq" id="XP_065655298.1"/>
    </source>
</evidence>
<dbReference type="InterPro" id="IPR001611">
    <property type="entry name" value="Leu-rich_rpt"/>
</dbReference>
<keyword evidence="2" id="KW-1185">Reference proteome</keyword>
<reference evidence="3 4" key="1">
    <citation type="submission" date="2025-05" db="UniProtKB">
        <authorList>
            <consortium name="RefSeq"/>
        </authorList>
    </citation>
    <scope>IDENTIFICATION</scope>
</reference>
<dbReference type="InterPro" id="IPR032675">
    <property type="entry name" value="LRR_dom_sf"/>
</dbReference>
<evidence type="ECO:0000313" key="4">
    <source>
        <dbReference type="RefSeq" id="XP_065655296.1"/>
    </source>
</evidence>
<dbReference type="Proteomes" id="UP001652625">
    <property type="component" value="Chromosome 06"/>
</dbReference>
<dbReference type="Pfam" id="PF13516">
    <property type="entry name" value="LRR_6"/>
    <property type="match status" value="5"/>
</dbReference>